<feature type="chain" id="PRO_5043788008" description="Carboxypeptidase M14A" evidence="18">
    <location>
        <begin position="20"/>
        <end position="426"/>
    </location>
</feature>
<organism evidence="20 21">
    <name type="scientific">Orbilia brochopaga</name>
    <dbReference type="NCBI Taxonomy" id="3140254"/>
    <lineage>
        <taxon>Eukaryota</taxon>
        <taxon>Fungi</taxon>
        <taxon>Dikarya</taxon>
        <taxon>Ascomycota</taxon>
        <taxon>Pezizomycotina</taxon>
        <taxon>Orbiliomycetes</taxon>
        <taxon>Orbiliales</taxon>
        <taxon>Orbiliaceae</taxon>
        <taxon>Orbilia</taxon>
    </lineage>
</organism>
<dbReference type="Pfam" id="PF02244">
    <property type="entry name" value="Propep_M14"/>
    <property type="match status" value="1"/>
</dbReference>
<dbReference type="Pfam" id="PF00246">
    <property type="entry name" value="Peptidase_M14"/>
    <property type="match status" value="1"/>
</dbReference>
<evidence type="ECO:0000256" key="6">
    <source>
        <dbReference type="ARBA" id="ARBA00022645"/>
    </source>
</evidence>
<proteinExistence type="inferred from homology"/>
<evidence type="ECO:0000256" key="16">
    <source>
        <dbReference type="ARBA" id="ARBA00081330"/>
    </source>
</evidence>
<keyword evidence="10" id="KW-0378">Hydrolase</keyword>
<dbReference type="PANTHER" id="PTHR11705">
    <property type="entry name" value="PROTEASE FAMILY M14 CARBOXYPEPTIDASE A,B"/>
    <property type="match status" value="1"/>
</dbReference>
<evidence type="ECO:0000256" key="15">
    <source>
        <dbReference type="ARBA" id="ARBA00023157"/>
    </source>
</evidence>
<dbReference type="SUPFAM" id="SSF54897">
    <property type="entry name" value="Protease propeptides/inhibitors"/>
    <property type="match status" value="1"/>
</dbReference>
<dbReference type="FunFam" id="3.40.630.10:FF:000040">
    <property type="entry name" value="zinc carboxypeptidase"/>
    <property type="match status" value="1"/>
</dbReference>
<keyword evidence="21" id="KW-1185">Reference proteome</keyword>
<dbReference type="GO" id="GO:0006508">
    <property type="term" value="P:proteolysis"/>
    <property type="evidence" value="ECO:0007669"/>
    <property type="project" value="UniProtKB-KW"/>
</dbReference>
<dbReference type="CDD" id="cd03860">
    <property type="entry name" value="M14_CP_A-B_like"/>
    <property type="match status" value="1"/>
</dbReference>
<keyword evidence="14" id="KW-0865">Zymogen</keyword>
<dbReference type="PANTHER" id="PTHR11705:SF143">
    <property type="entry name" value="SLL0236 PROTEIN"/>
    <property type="match status" value="1"/>
</dbReference>
<feature type="active site" description="Proton donor/acceptor" evidence="17">
    <location>
        <position position="392"/>
    </location>
</feature>
<keyword evidence="15" id="KW-1015">Disulfide bond</keyword>
<dbReference type="GO" id="GO:0004181">
    <property type="term" value="F:metallocarboxypeptidase activity"/>
    <property type="evidence" value="ECO:0007669"/>
    <property type="project" value="InterPro"/>
</dbReference>
<dbReference type="Gene3D" id="3.30.70.340">
    <property type="entry name" value="Metallocarboxypeptidase-like"/>
    <property type="match status" value="1"/>
</dbReference>
<dbReference type="Gene3D" id="3.40.630.10">
    <property type="entry name" value="Zn peptidases"/>
    <property type="match status" value="1"/>
</dbReference>
<evidence type="ECO:0000256" key="10">
    <source>
        <dbReference type="ARBA" id="ARBA00022801"/>
    </source>
</evidence>
<dbReference type="PROSITE" id="PS52035">
    <property type="entry name" value="PEPTIDASE_M14"/>
    <property type="match status" value="1"/>
</dbReference>
<evidence type="ECO:0000256" key="3">
    <source>
        <dbReference type="ARBA" id="ARBA00004613"/>
    </source>
</evidence>
<evidence type="ECO:0000259" key="19">
    <source>
        <dbReference type="PROSITE" id="PS52035"/>
    </source>
</evidence>
<evidence type="ECO:0000313" key="20">
    <source>
        <dbReference type="EMBL" id="KAK6337853.1"/>
    </source>
</evidence>
<keyword evidence="13" id="KW-0482">Metalloprotease</keyword>
<keyword evidence="8" id="KW-0479">Metal-binding</keyword>
<evidence type="ECO:0000256" key="17">
    <source>
        <dbReference type="PROSITE-ProRule" id="PRU01379"/>
    </source>
</evidence>
<comment type="subcellular location">
    <subcellularLocation>
        <location evidence="3">Secreted</location>
    </subcellularLocation>
</comment>
<gene>
    <name evidence="20" type="ORF">TWF696_001331</name>
</gene>
<evidence type="ECO:0000256" key="14">
    <source>
        <dbReference type="ARBA" id="ARBA00023145"/>
    </source>
</evidence>
<feature type="signal peptide" evidence="18">
    <location>
        <begin position="1"/>
        <end position="19"/>
    </location>
</feature>
<keyword evidence="5" id="KW-0964">Secreted</keyword>
<evidence type="ECO:0000256" key="9">
    <source>
        <dbReference type="ARBA" id="ARBA00022729"/>
    </source>
</evidence>
<evidence type="ECO:0000313" key="21">
    <source>
        <dbReference type="Proteomes" id="UP001375240"/>
    </source>
</evidence>
<keyword evidence="12" id="KW-0843">Virulence</keyword>
<dbReference type="GO" id="GO:0005576">
    <property type="term" value="C:extracellular region"/>
    <property type="evidence" value="ECO:0007669"/>
    <property type="project" value="UniProtKB-SubCell"/>
</dbReference>
<keyword evidence="11" id="KW-0862">Zinc</keyword>
<evidence type="ECO:0000256" key="2">
    <source>
        <dbReference type="ARBA" id="ARBA00003091"/>
    </source>
</evidence>
<dbReference type="InterPro" id="IPR003146">
    <property type="entry name" value="M14A_act_pep"/>
</dbReference>
<keyword evidence="9 18" id="KW-0732">Signal</keyword>
<evidence type="ECO:0000256" key="8">
    <source>
        <dbReference type="ARBA" id="ARBA00022723"/>
    </source>
</evidence>
<keyword evidence="6" id="KW-0121">Carboxypeptidase</keyword>
<dbReference type="PRINTS" id="PR00765">
    <property type="entry name" value="CRBOXYPTASEA"/>
</dbReference>
<dbReference type="GO" id="GO:0008270">
    <property type="term" value="F:zinc ion binding"/>
    <property type="evidence" value="ECO:0007669"/>
    <property type="project" value="InterPro"/>
</dbReference>
<evidence type="ECO:0000256" key="7">
    <source>
        <dbReference type="ARBA" id="ARBA00022670"/>
    </source>
</evidence>
<comment type="similarity">
    <text evidence="4 17">Belongs to the peptidase M14 family.</text>
</comment>
<evidence type="ECO:0000256" key="4">
    <source>
        <dbReference type="ARBA" id="ARBA00005988"/>
    </source>
</evidence>
<protein>
    <recommendedName>
        <fullName evidence="16">Carboxypeptidase M14A</fullName>
    </recommendedName>
</protein>
<comment type="function">
    <text evidence="2">Extracellular metalloprotease that contributes to pathogenicity.</text>
</comment>
<keyword evidence="7" id="KW-0645">Protease</keyword>
<comment type="cofactor">
    <cofactor evidence="1">
        <name>Zn(2+)</name>
        <dbReference type="ChEBI" id="CHEBI:29105"/>
    </cofactor>
</comment>
<evidence type="ECO:0000256" key="11">
    <source>
        <dbReference type="ARBA" id="ARBA00022833"/>
    </source>
</evidence>
<dbReference type="AlphaFoldDB" id="A0AAV9U8N6"/>
<sequence length="426" mass="47498">MQFSTKILAILALVGVVAASPLTVKEISHKGTKVLRLAVQTKEDVALVKGLVEKLGLDTWTHGFNVNSHVDVAVPLAVQPQFYRTINSAGLRTLVMHEDLEAAIEEESKPSSKSLIKRSDLETGLDPNWFQGYHPYDEHLKYLQALVDAYPQNAEIVTSGNTTEGRTITGIHIWGSQKASCAYVIHSNVHAREWISSKVTEYIAYSLLQNAGRKTSLAELCDFYIFPVVNPDGFVYSQTKNRMWRKNRLSGRRCDGTDINRNWDFKWSSSGGASTNECAEDFKGLSAGNTVEYQGLSAFIKNLQKTVKIKLFIDYHSYSQLILSPWGYTCNTPAPDNDEHMRIMKVWETNFSKRYGTKFTYGPSCTTIYPTTGDSTDYTYGALGIVHSYSVELRDTGRSGFILPASQIIPSGQEAFDGLEAIVNEL</sequence>
<dbReference type="InterPro" id="IPR000834">
    <property type="entry name" value="Peptidase_M14"/>
</dbReference>
<feature type="domain" description="Peptidase M14" evidence="19">
    <location>
        <begin position="132"/>
        <end position="426"/>
    </location>
</feature>
<accession>A0AAV9U8N6</accession>
<name>A0AAV9U8N6_9PEZI</name>
<dbReference type="SUPFAM" id="SSF53187">
    <property type="entry name" value="Zn-dependent exopeptidases"/>
    <property type="match status" value="1"/>
</dbReference>
<dbReference type="SMART" id="SM00631">
    <property type="entry name" value="Zn_pept"/>
    <property type="match status" value="1"/>
</dbReference>
<dbReference type="InterPro" id="IPR036990">
    <property type="entry name" value="M14A-like_propep"/>
</dbReference>
<evidence type="ECO:0000256" key="1">
    <source>
        <dbReference type="ARBA" id="ARBA00001947"/>
    </source>
</evidence>
<reference evidence="20 21" key="1">
    <citation type="submission" date="2019-10" db="EMBL/GenBank/DDBJ databases">
        <authorList>
            <person name="Palmer J.M."/>
        </authorList>
    </citation>
    <scope>NUCLEOTIDE SEQUENCE [LARGE SCALE GENOMIC DNA]</scope>
    <source>
        <strain evidence="20 21">TWF696</strain>
    </source>
</reference>
<evidence type="ECO:0000256" key="18">
    <source>
        <dbReference type="SAM" id="SignalP"/>
    </source>
</evidence>
<dbReference type="EMBL" id="JAVHNQ010000010">
    <property type="protein sequence ID" value="KAK6337853.1"/>
    <property type="molecule type" value="Genomic_DNA"/>
</dbReference>
<evidence type="ECO:0000256" key="5">
    <source>
        <dbReference type="ARBA" id="ARBA00022525"/>
    </source>
</evidence>
<dbReference type="Proteomes" id="UP001375240">
    <property type="component" value="Unassembled WGS sequence"/>
</dbReference>
<evidence type="ECO:0000256" key="12">
    <source>
        <dbReference type="ARBA" id="ARBA00023026"/>
    </source>
</evidence>
<comment type="caution">
    <text evidence="20">The sequence shown here is derived from an EMBL/GenBank/DDBJ whole genome shotgun (WGS) entry which is preliminary data.</text>
</comment>
<evidence type="ECO:0000256" key="13">
    <source>
        <dbReference type="ARBA" id="ARBA00023049"/>
    </source>
</evidence>